<evidence type="ECO:0000313" key="2">
    <source>
        <dbReference type="Proteomes" id="UP000222542"/>
    </source>
</evidence>
<sequence>MRRDEHVTSEMAENVVKTLMASTDGGGMRKRAADLSNAIKKSVMDGGLNRAEKDSFISYIARRNQIYY</sequence>
<proteinExistence type="predicted"/>
<organism evidence="1 2">
    <name type="scientific">Capsicum annuum</name>
    <name type="common">Capsicum pepper</name>
    <dbReference type="NCBI Taxonomy" id="4072"/>
    <lineage>
        <taxon>Eukaryota</taxon>
        <taxon>Viridiplantae</taxon>
        <taxon>Streptophyta</taxon>
        <taxon>Embryophyta</taxon>
        <taxon>Tracheophyta</taxon>
        <taxon>Spermatophyta</taxon>
        <taxon>Magnoliopsida</taxon>
        <taxon>eudicotyledons</taxon>
        <taxon>Gunneridae</taxon>
        <taxon>Pentapetalae</taxon>
        <taxon>asterids</taxon>
        <taxon>lamiids</taxon>
        <taxon>Solanales</taxon>
        <taxon>Solanaceae</taxon>
        <taxon>Solanoideae</taxon>
        <taxon>Capsiceae</taxon>
        <taxon>Capsicum</taxon>
    </lineage>
</organism>
<protein>
    <submittedName>
        <fullName evidence="1">Uncharacterized protein</fullName>
    </submittedName>
</protein>
<reference evidence="1 2" key="1">
    <citation type="journal article" date="2014" name="Nat. Genet.">
        <title>Genome sequence of the hot pepper provides insights into the evolution of pungency in Capsicum species.</title>
        <authorList>
            <person name="Kim S."/>
            <person name="Park M."/>
            <person name="Yeom S.I."/>
            <person name="Kim Y.M."/>
            <person name="Lee J.M."/>
            <person name="Lee H.A."/>
            <person name="Seo E."/>
            <person name="Choi J."/>
            <person name="Cheong K."/>
            <person name="Kim K.T."/>
            <person name="Jung K."/>
            <person name="Lee G.W."/>
            <person name="Oh S.K."/>
            <person name="Bae C."/>
            <person name="Kim S.B."/>
            <person name="Lee H.Y."/>
            <person name="Kim S.Y."/>
            <person name="Kim M.S."/>
            <person name="Kang B.C."/>
            <person name="Jo Y.D."/>
            <person name="Yang H.B."/>
            <person name="Jeong H.J."/>
            <person name="Kang W.H."/>
            <person name="Kwon J.K."/>
            <person name="Shin C."/>
            <person name="Lim J.Y."/>
            <person name="Park J.H."/>
            <person name="Huh J.H."/>
            <person name="Kim J.S."/>
            <person name="Kim B.D."/>
            <person name="Cohen O."/>
            <person name="Paran I."/>
            <person name="Suh M.C."/>
            <person name="Lee S.B."/>
            <person name="Kim Y.K."/>
            <person name="Shin Y."/>
            <person name="Noh S.J."/>
            <person name="Park J."/>
            <person name="Seo Y.S."/>
            <person name="Kwon S.Y."/>
            <person name="Kim H.A."/>
            <person name="Park J.M."/>
            <person name="Kim H.J."/>
            <person name="Choi S.B."/>
            <person name="Bosland P.W."/>
            <person name="Reeves G."/>
            <person name="Jo S.H."/>
            <person name="Lee B.W."/>
            <person name="Cho H.T."/>
            <person name="Choi H.S."/>
            <person name="Lee M.S."/>
            <person name="Yu Y."/>
            <person name="Do Choi Y."/>
            <person name="Park B.S."/>
            <person name="van Deynze A."/>
            <person name="Ashrafi H."/>
            <person name="Hill T."/>
            <person name="Kim W.T."/>
            <person name="Pai H.S."/>
            <person name="Ahn H.K."/>
            <person name="Yeam I."/>
            <person name="Giovannoni J.J."/>
            <person name="Rose J.K."/>
            <person name="Sorensen I."/>
            <person name="Lee S.J."/>
            <person name="Kim R.W."/>
            <person name="Choi I.Y."/>
            <person name="Choi B.S."/>
            <person name="Lim J.S."/>
            <person name="Lee Y.H."/>
            <person name="Choi D."/>
        </authorList>
    </citation>
    <scope>NUCLEOTIDE SEQUENCE [LARGE SCALE GENOMIC DNA]</scope>
    <source>
        <strain evidence="2">cv. CM334</strain>
    </source>
</reference>
<dbReference type="SUPFAM" id="SSF53756">
    <property type="entry name" value="UDP-Glycosyltransferase/glycogen phosphorylase"/>
    <property type="match status" value="1"/>
</dbReference>
<accession>A0A2G2ZGC2</accession>
<keyword evidence="2" id="KW-1185">Reference proteome</keyword>
<gene>
    <name evidence="1" type="ORF">T459_14055</name>
</gene>
<dbReference type="AlphaFoldDB" id="A0A2G2ZGC2"/>
<reference evidence="1 2" key="2">
    <citation type="journal article" date="2017" name="Genome Biol.">
        <title>New reference genome sequences of hot pepper reveal the massive evolution of plant disease-resistance genes by retroduplication.</title>
        <authorList>
            <person name="Kim S."/>
            <person name="Park J."/>
            <person name="Yeom S.I."/>
            <person name="Kim Y.M."/>
            <person name="Seo E."/>
            <person name="Kim K.T."/>
            <person name="Kim M.S."/>
            <person name="Lee J.M."/>
            <person name="Cheong K."/>
            <person name="Shin H.S."/>
            <person name="Kim S.B."/>
            <person name="Han K."/>
            <person name="Lee J."/>
            <person name="Park M."/>
            <person name="Lee H.A."/>
            <person name="Lee H.Y."/>
            <person name="Lee Y."/>
            <person name="Oh S."/>
            <person name="Lee J.H."/>
            <person name="Choi E."/>
            <person name="Choi E."/>
            <person name="Lee S.E."/>
            <person name="Jeon J."/>
            <person name="Kim H."/>
            <person name="Choi G."/>
            <person name="Song H."/>
            <person name="Lee J."/>
            <person name="Lee S.C."/>
            <person name="Kwon J.K."/>
            <person name="Lee H.Y."/>
            <person name="Koo N."/>
            <person name="Hong Y."/>
            <person name="Kim R.W."/>
            <person name="Kang W.H."/>
            <person name="Huh J.H."/>
            <person name="Kang B.C."/>
            <person name="Yang T.J."/>
            <person name="Lee Y.H."/>
            <person name="Bennetzen J.L."/>
            <person name="Choi D."/>
        </authorList>
    </citation>
    <scope>NUCLEOTIDE SEQUENCE [LARGE SCALE GENOMIC DNA]</scope>
    <source>
        <strain evidence="2">cv. CM334</strain>
    </source>
</reference>
<evidence type="ECO:0000313" key="1">
    <source>
        <dbReference type="EMBL" id="PHT81040.1"/>
    </source>
</evidence>
<dbReference type="EMBL" id="AYRZ02000005">
    <property type="protein sequence ID" value="PHT81040.1"/>
    <property type="molecule type" value="Genomic_DNA"/>
</dbReference>
<comment type="caution">
    <text evidence="1">The sequence shown here is derived from an EMBL/GenBank/DDBJ whole genome shotgun (WGS) entry which is preliminary data.</text>
</comment>
<name>A0A2G2ZGC2_CAPAN</name>
<dbReference type="Gramene" id="PHT81040">
    <property type="protein sequence ID" value="PHT81040"/>
    <property type="gene ID" value="T459_14055"/>
</dbReference>
<dbReference type="Proteomes" id="UP000222542">
    <property type="component" value="Unassembled WGS sequence"/>
</dbReference>